<evidence type="ECO:0000259" key="1">
    <source>
        <dbReference type="Pfam" id="PF03501"/>
    </source>
</evidence>
<dbReference type="InterPro" id="IPR005326">
    <property type="entry name" value="Plectin_eS10_N"/>
</dbReference>
<dbReference type="Pfam" id="PF03501">
    <property type="entry name" value="S10_plectin"/>
    <property type="match status" value="1"/>
</dbReference>
<dbReference type="AlphaFoldDB" id="A0A1Y1S6C1"/>
<keyword evidence="3" id="KW-1185">Reference proteome</keyword>
<dbReference type="OrthoDB" id="5211809at2759"/>
<gene>
    <name evidence="2" type="ORF">ECANGB1_1303</name>
</gene>
<evidence type="ECO:0000313" key="3">
    <source>
        <dbReference type="Proteomes" id="UP000192639"/>
    </source>
</evidence>
<feature type="domain" description="Plectin/eS10 N-terminal" evidence="1">
    <location>
        <begin position="6"/>
        <end position="86"/>
    </location>
</feature>
<protein>
    <recommendedName>
        <fullName evidence="1">Plectin/eS10 N-terminal domain-containing protein</fullName>
    </recommendedName>
</protein>
<dbReference type="EMBL" id="LWDP01000037">
    <property type="protein sequence ID" value="ORD93973.1"/>
    <property type="molecule type" value="Genomic_DNA"/>
</dbReference>
<accession>A0A1Y1S6C1</accession>
<sequence>MFLRNSQMYAIKRFLYQNKGIVVPFGKQGMHPTLRMKNCVVHKGLRTLSSKAYLEKHAAWQHAWFLVTTEGYARLRDEVGLSDATVQQENQLETKA</sequence>
<comment type="caution">
    <text evidence="2">The sequence shown here is derived from an EMBL/GenBank/DDBJ whole genome shotgun (WGS) entry which is preliminary data.</text>
</comment>
<proteinExistence type="predicted"/>
<name>A0A1Y1S6C1_9MICR</name>
<reference evidence="2 3" key="1">
    <citation type="journal article" date="2017" name="Environ. Microbiol.">
        <title>Decay of the glycolytic pathway and adaptation to intranuclear parasitism within Enterocytozoonidae microsporidia.</title>
        <authorList>
            <person name="Wiredu Boakye D."/>
            <person name="Jaroenlak P."/>
            <person name="Prachumwat A."/>
            <person name="Williams T.A."/>
            <person name="Bateman K.S."/>
            <person name="Itsathitphaisarn O."/>
            <person name="Sritunyalucksana K."/>
            <person name="Paszkiewicz K.H."/>
            <person name="Moore K.A."/>
            <person name="Stentiford G.D."/>
            <person name="Williams B.A."/>
        </authorList>
    </citation>
    <scope>NUCLEOTIDE SEQUENCE [LARGE SCALE GENOMIC DNA]</scope>
    <source>
        <strain evidence="2 3">GB1</strain>
    </source>
</reference>
<organism evidence="2 3">
    <name type="scientific">Enterospora canceri</name>
    <dbReference type="NCBI Taxonomy" id="1081671"/>
    <lineage>
        <taxon>Eukaryota</taxon>
        <taxon>Fungi</taxon>
        <taxon>Fungi incertae sedis</taxon>
        <taxon>Microsporidia</taxon>
        <taxon>Enterocytozoonidae</taxon>
        <taxon>Enterospora</taxon>
    </lineage>
</organism>
<dbReference type="Gene3D" id="1.10.10.10">
    <property type="entry name" value="Winged helix-like DNA-binding domain superfamily/Winged helix DNA-binding domain"/>
    <property type="match status" value="1"/>
</dbReference>
<dbReference type="InterPro" id="IPR036388">
    <property type="entry name" value="WH-like_DNA-bd_sf"/>
</dbReference>
<dbReference type="VEuPathDB" id="MicrosporidiaDB:ECANGB1_1303"/>
<dbReference type="Proteomes" id="UP000192639">
    <property type="component" value="Unassembled WGS sequence"/>
</dbReference>
<evidence type="ECO:0000313" key="2">
    <source>
        <dbReference type="EMBL" id="ORD93973.1"/>
    </source>
</evidence>